<evidence type="ECO:0000313" key="5">
    <source>
        <dbReference type="Proteomes" id="UP000014500"/>
    </source>
</evidence>
<dbReference type="GO" id="GO:0005576">
    <property type="term" value="C:extracellular region"/>
    <property type="evidence" value="ECO:0007669"/>
    <property type="project" value="InterPro"/>
</dbReference>
<dbReference type="HOGENOM" id="CLU_402598_0_0_1"/>
<dbReference type="SUPFAM" id="SSF57625">
    <property type="entry name" value="Invertebrate chitin-binding proteins"/>
    <property type="match status" value="3"/>
</dbReference>
<accession>T1IMS5</accession>
<feature type="chain" id="PRO_5004579350" description="Chitin-binding type-2 domain-containing protein" evidence="2">
    <location>
        <begin position="17"/>
        <end position="684"/>
    </location>
</feature>
<dbReference type="AlphaFoldDB" id="T1IMS5"/>
<sequence>MKLILLWIAILVFVESGPPNFNVYEPPETSFTCSGKVVGGYYADPEASCQLFHICVQDFRFLCPNDTLFDQENFVCADWRDVECALATQYYDKNLDLSKRQLGQPVGVPCYSYEDMPRTGFSCQGMIPGGYYADPATNCQMYHVCAPGVSPGIMIDFKFLCTNNTVFDQRTRTCMDFDAVDCLSSVSYYGVNTDLVPPPLIPDETELLPLPPVIPPTILPITVLPTQQARKIPSPKKTTWRITRPIPVSTTVPSTDPLPTIPPTILPILPDDVPAGFNGILLPTVFPPQVPPIINNGQDIPLPSDGSEEGAEIDPVFEPEMIPVVTSLPDIPLTTPKAFKKPAKGNNNKNGKKIPQPNGPFGLPIDFMPPDFLPPDFLPPNFIPPEAPFADQFQPNFFPPQSFRGAKSKASGSKKTPFQGNQLGFPELPLPIDPNFELVDYPGDFFPMGFNVPESQKLNPKPTMKPGKGKAPSFSNLPILPIQDVTFGQGFHPVPAGSEFVEMWIQPSPIYVQGIRVIRQVGPAFVTTHVLPVTSFTCRDKITGGYYADTETDCQMFHVCARGNDNEVFDFKFLCTNETVFNQKSQTCEPRTHVACHSSSLLYPAAFSNIEKKLQAEADEKINVETEDEEVLPLDLVKKKRSHDIEEHLPKTSFTCRGKPIGGYFADVEAECRTFHVCSRSQTG</sequence>
<keyword evidence="2" id="KW-0732">Signal</keyword>
<dbReference type="SMART" id="SM00494">
    <property type="entry name" value="ChtBD2"/>
    <property type="match status" value="3"/>
</dbReference>
<dbReference type="InterPro" id="IPR002557">
    <property type="entry name" value="Chitin-bd_dom"/>
</dbReference>
<dbReference type="GO" id="GO:0008061">
    <property type="term" value="F:chitin binding"/>
    <property type="evidence" value="ECO:0007669"/>
    <property type="project" value="InterPro"/>
</dbReference>
<dbReference type="PROSITE" id="PS50940">
    <property type="entry name" value="CHIT_BIND_II"/>
    <property type="match status" value="3"/>
</dbReference>
<feature type="domain" description="Chitin-binding type-2" evidence="3">
    <location>
        <begin position="120"/>
        <end position="184"/>
    </location>
</feature>
<proteinExistence type="predicted"/>
<dbReference type="EnsemblMetazoa" id="SMAR002288-RA">
    <property type="protein sequence ID" value="SMAR002288-PA"/>
    <property type="gene ID" value="SMAR002288"/>
</dbReference>
<dbReference type="InterPro" id="IPR052976">
    <property type="entry name" value="Scoloptoxin-like"/>
</dbReference>
<organism evidence="4 5">
    <name type="scientific">Strigamia maritima</name>
    <name type="common">European centipede</name>
    <name type="synonym">Geophilus maritimus</name>
    <dbReference type="NCBI Taxonomy" id="126957"/>
    <lineage>
        <taxon>Eukaryota</taxon>
        <taxon>Metazoa</taxon>
        <taxon>Ecdysozoa</taxon>
        <taxon>Arthropoda</taxon>
        <taxon>Myriapoda</taxon>
        <taxon>Chilopoda</taxon>
        <taxon>Pleurostigmophora</taxon>
        <taxon>Geophilomorpha</taxon>
        <taxon>Linotaeniidae</taxon>
        <taxon>Strigamia</taxon>
    </lineage>
</organism>
<feature type="domain" description="Chitin-binding type-2" evidence="3">
    <location>
        <begin position="535"/>
        <end position="598"/>
    </location>
</feature>
<evidence type="ECO:0000256" key="2">
    <source>
        <dbReference type="SAM" id="SignalP"/>
    </source>
</evidence>
<dbReference type="Gene3D" id="2.170.140.10">
    <property type="entry name" value="Chitin binding domain"/>
    <property type="match status" value="2"/>
</dbReference>
<keyword evidence="5" id="KW-1185">Reference proteome</keyword>
<protein>
    <recommendedName>
        <fullName evidence="3">Chitin-binding type-2 domain-containing protein</fullName>
    </recommendedName>
</protein>
<dbReference type="OMA" id="TDKDYYH"/>
<reference evidence="5" key="1">
    <citation type="submission" date="2011-05" db="EMBL/GenBank/DDBJ databases">
        <authorList>
            <person name="Richards S.R."/>
            <person name="Qu J."/>
            <person name="Jiang H."/>
            <person name="Jhangiani S.N."/>
            <person name="Agravi P."/>
            <person name="Goodspeed R."/>
            <person name="Gross S."/>
            <person name="Mandapat C."/>
            <person name="Jackson L."/>
            <person name="Mathew T."/>
            <person name="Pu L."/>
            <person name="Thornton R."/>
            <person name="Saada N."/>
            <person name="Wilczek-Boney K.B."/>
            <person name="Lee S."/>
            <person name="Kovar C."/>
            <person name="Wu Y."/>
            <person name="Scherer S.E."/>
            <person name="Worley K.C."/>
            <person name="Muzny D.M."/>
            <person name="Gibbs R."/>
        </authorList>
    </citation>
    <scope>NUCLEOTIDE SEQUENCE</scope>
    <source>
        <strain evidence="5">Brora</strain>
    </source>
</reference>
<feature type="domain" description="Chitin-binding type-2" evidence="3">
    <location>
        <begin position="30"/>
        <end position="86"/>
    </location>
</feature>
<reference evidence="4" key="2">
    <citation type="submission" date="2015-02" db="UniProtKB">
        <authorList>
            <consortium name="EnsemblMetazoa"/>
        </authorList>
    </citation>
    <scope>IDENTIFICATION</scope>
</reference>
<dbReference type="Proteomes" id="UP000014500">
    <property type="component" value="Unassembled WGS sequence"/>
</dbReference>
<dbReference type="EMBL" id="JH431094">
    <property type="status" value="NOT_ANNOTATED_CDS"/>
    <property type="molecule type" value="Genomic_DNA"/>
</dbReference>
<evidence type="ECO:0000313" key="4">
    <source>
        <dbReference type="EnsemblMetazoa" id="SMAR002288-PA"/>
    </source>
</evidence>
<evidence type="ECO:0000256" key="1">
    <source>
        <dbReference type="SAM" id="MobiDB-lite"/>
    </source>
</evidence>
<dbReference type="PANTHER" id="PTHR22933:SF43">
    <property type="entry name" value="LP10131P"/>
    <property type="match status" value="1"/>
</dbReference>
<evidence type="ECO:0000259" key="3">
    <source>
        <dbReference type="PROSITE" id="PS50940"/>
    </source>
</evidence>
<name>T1IMS5_STRMM</name>
<dbReference type="eggNOG" id="ENOG502S1S8">
    <property type="taxonomic scope" value="Eukaryota"/>
</dbReference>
<feature type="compositionally biased region" description="Low complexity" evidence="1">
    <location>
        <begin position="344"/>
        <end position="356"/>
    </location>
</feature>
<dbReference type="PANTHER" id="PTHR22933">
    <property type="entry name" value="FI18007P1-RELATED"/>
    <property type="match status" value="1"/>
</dbReference>
<dbReference type="Pfam" id="PF01607">
    <property type="entry name" value="CBM_14"/>
    <property type="match status" value="3"/>
</dbReference>
<dbReference type="InterPro" id="IPR036508">
    <property type="entry name" value="Chitin-bd_dom_sf"/>
</dbReference>
<feature type="region of interest" description="Disordered" evidence="1">
    <location>
        <begin position="335"/>
        <end position="356"/>
    </location>
</feature>
<feature type="signal peptide" evidence="2">
    <location>
        <begin position="1"/>
        <end position="16"/>
    </location>
</feature>